<name>A0AAD9GPD5_9STRA</name>
<dbReference type="AlphaFoldDB" id="A0AAD9GPD5"/>
<reference evidence="1" key="1">
    <citation type="submission" date="2023-08" db="EMBL/GenBank/DDBJ databases">
        <title>Reference Genome Resource for the Citrus Pathogen Phytophthora citrophthora.</title>
        <authorList>
            <person name="Moller H."/>
            <person name="Coetzee B."/>
            <person name="Rose L.J."/>
            <person name="Van Niekerk J.M."/>
        </authorList>
    </citation>
    <scope>NUCLEOTIDE SEQUENCE</scope>
    <source>
        <strain evidence="1">STE-U-9442</strain>
    </source>
</reference>
<dbReference type="Proteomes" id="UP001259832">
    <property type="component" value="Unassembled WGS sequence"/>
</dbReference>
<dbReference type="Pfam" id="PF05250">
    <property type="entry name" value="UPF0193"/>
    <property type="match status" value="1"/>
</dbReference>
<evidence type="ECO:0000313" key="1">
    <source>
        <dbReference type="EMBL" id="KAK1942150.1"/>
    </source>
</evidence>
<dbReference type="PANTHER" id="PTHR28348:SF1">
    <property type="entry name" value="UPF0193 PROTEIN EVG1"/>
    <property type="match status" value="1"/>
</dbReference>
<comment type="caution">
    <text evidence="1">The sequence shown here is derived from an EMBL/GenBank/DDBJ whole genome shotgun (WGS) entry which is preliminary data.</text>
</comment>
<gene>
    <name evidence="1" type="ORF">P3T76_006472</name>
</gene>
<dbReference type="InterPro" id="IPR007914">
    <property type="entry name" value="UPF0193"/>
</dbReference>
<keyword evidence="2" id="KW-1185">Reference proteome</keyword>
<dbReference type="EMBL" id="JASMQC010000010">
    <property type="protein sequence ID" value="KAK1942150.1"/>
    <property type="molecule type" value="Genomic_DNA"/>
</dbReference>
<accession>A0AAD9GPD5</accession>
<sequence>MMPLDMKRRITTSTLAQNGGQDELYRRGMEVGIRRAFGGDTEAGRLLKKLYCGTSKPKVSYPKLKTKPRDVTTPFIPGGAVAGATDSRTHRLVAKASSRAIKAPVPVKYKSGAPEMHPIDYLTTHKRPLSEIEKEINEIKRQMEGSRLSCVRRAPNQEKEKLQQVFSYTTGSILPRELLPGSDLLDRELSHAAVLRNGKNSKDKLTQLEELYDSVLKEVESRKVYMAEMIDLGRPDKAAPIEREILERMTELRKINELLKKEKRNCSNNDDN</sequence>
<proteinExistence type="predicted"/>
<organism evidence="1 2">
    <name type="scientific">Phytophthora citrophthora</name>
    <dbReference type="NCBI Taxonomy" id="4793"/>
    <lineage>
        <taxon>Eukaryota</taxon>
        <taxon>Sar</taxon>
        <taxon>Stramenopiles</taxon>
        <taxon>Oomycota</taxon>
        <taxon>Peronosporomycetes</taxon>
        <taxon>Peronosporales</taxon>
        <taxon>Peronosporaceae</taxon>
        <taxon>Phytophthora</taxon>
    </lineage>
</organism>
<evidence type="ECO:0000313" key="2">
    <source>
        <dbReference type="Proteomes" id="UP001259832"/>
    </source>
</evidence>
<protein>
    <submittedName>
        <fullName evidence="1">Uncharacterized protein</fullName>
    </submittedName>
</protein>
<dbReference type="PANTHER" id="PTHR28348">
    <property type="entry name" value="UPF0193 PROTEIN EVG1"/>
    <property type="match status" value="1"/>
</dbReference>